<dbReference type="AlphaFoldDB" id="A0A9D6V6W4"/>
<evidence type="ECO:0000259" key="9">
    <source>
        <dbReference type="Pfam" id="PF01895"/>
    </source>
</evidence>
<dbReference type="PANTHER" id="PTHR42930">
    <property type="entry name" value="PHOSPHATE-SPECIFIC TRANSPORT SYSTEM ACCESSORY PROTEIN PHOU"/>
    <property type="match status" value="1"/>
</dbReference>
<keyword evidence="6 8" id="KW-0592">Phosphate transport</keyword>
<evidence type="ECO:0000256" key="3">
    <source>
        <dbReference type="ARBA" id="ARBA00011738"/>
    </source>
</evidence>
<gene>
    <name evidence="10" type="primary">phoU</name>
    <name evidence="10" type="ORF">HY912_11770</name>
</gene>
<dbReference type="InterPro" id="IPR038078">
    <property type="entry name" value="PhoU-like_sf"/>
</dbReference>
<dbReference type="SUPFAM" id="SSF109755">
    <property type="entry name" value="PhoU-like"/>
    <property type="match status" value="1"/>
</dbReference>
<sequence>MRTTTRLRLRRKIEKLNNQLLSLGALVEENVQLAVKAIERKDADLATRVIDGDLEIDRKEVDLEEECLEILALHQPVAVDLRHIIAVLKINKDLERAGDLAVNIAETAIHLSGEPKMIIPPDYFVMAQKTYSMLRKSLDSFVNMNIEGSYQVLQEDDEVDRMKHTLHKKFEEHVGKGPESTSNLIHLFLVSRHLERISDLATNVAEEVIYMVTGEIVRHGKKDIGV</sequence>
<comment type="subunit">
    <text evidence="3 8">Homodimer.</text>
</comment>
<dbReference type="PIRSF" id="PIRSF003107">
    <property type="entry name" value="PhoU"/>
    <property type="match status" value="1"/>
</dbReference>
<dbReference type="GO" id="GO:0030643">
    <property type="term" value="P:intracellular phosphate ion homeostasis"/>
    <property type="evidence" value="ECO:0007669"/>
    <property type="project" value="InterPro"/>
</dbReference>
<protein>
    <recommendedName>
        <fullName evidence="8">Phosphate-specific transport system accessory protein PhoU</fullName>
    </recommendedName>
</protein>
<evidence type="ECO:0000256" key="8">
    <source>
        <dbReference type="PIRNR" id="PIRNR003107"/>
    </source>
</evidence>
<comment type="similarity">
    <text evidence="2 8">Belongs to the PhoU family.</text>
</comment>
<comment type="subcellular location">
    <subcellularLocation>
        <location evidence="1 8">Cytoplasm</location>
    </subcellularLocation>
</comment>
<keyword evidence="5 8" id="KW-0963">Cytoplasm</keyword>
<evidence type="ECO:0000313" key="11">
    <source>
        <dbReference type="Proteomes" id="UP000807825"/>
    </source>
</evidence>
<organism evidence="10 11">
    <name type="scientific">Desulfomonile tiedjei</name>
    <dbReference type="NCBI Taxonomy" id="2358"/>
    <lineage>
        <taxon>Bacteria</taxon>
        <taxon>Pseudomonadati</taxon>
        <taxon>Thermodesulfobacteriota</taxon>
        <taxon>Desulfomonilia</taxon>
        <taxon>Desulfomonilales</taxon>
        <taxon>Desulfomonilaceae</taxon>
        <taxon>Desulfomonile</taxon>
    </lineage>
</organism>
<dbReference type="NCBIfam" id="TIGR02135">
    <property type="entry name" value="phoU_full"/>
    <property type="match status" value="1"/>
</dbReference>
<dbReference type="GO" id="GO:0045936">
    <property type="term" value="P:negative regulation of phosphate metabolic process"/>
    <property type="evidence" value="ECO:0007669"/>
    <property type="project" value="InterPro"/>
</dbReference>
<dbReference type="GO" id="GO:0005737">
    <property type="term" value="C:cytoplasm"/>
    <property type="evidence" value="ECO:0007669"/>
    <property type="project" value="UniProtKB-SubCell"/>
</dbReference>
<evidence type="ECO:0000256" key="7">
    <source>
        <dbReference type="ARBA" id="ARBA00056181"/>
    </source>
</evidence>
<evidence type="ECO:0000256" key="6">
    <source>
        <dbReference type="ARBA" id="ARBA00022592"/>
    </source>
</evidence>
<evidence type="ECO:0000256" key="5">
    <source>
        <dbReference type="ARBA" id="ARBA00022490"/>
    </source>
</evidence>
<feature type="domain" description="PhoU" evidence="9">
    <location>
        <begin position="126"/>
        <end position="208"/>
    </location>
</feature>
<name>A0A9D6V6W4_9BACT</name>
<dbReference type="InterPro" id="IPR026022">
    <property type="entry name" value="PhoU_dom"/>
</dbReference>
<dbReference type="Gene3D" id="1.20.58.220">
    <property type="entry name" value="Phosphate transport system protein phou homolog 2, domain 2"/>
    <property type="match status" value="1"/>
</dbReference>
<evidence type="ECO:0000313" key="10">
    <source>
        <dbReference type="EMBL" id="MBI5250162.1"/>
    </source>
</evidence>
<dbReference type="EMBL" id="JACRDE010000310">
    <property type="protein sequence ID" value="MBI5250162.1"/>
    <property type="molecule type" value="Genomic_DNA"/>
</dbReference>
<dbReference type="InterPro" id="IPR028366">
    <property type="entry name" value="PhoU"/>
</dbReference>
<evidence type="ECO:0000256" key="1">
    <source>
        <dbReference type="ARBA" id="ARBA00004496"/>
    </source>
</evidence>
<proteinExistence type="inferred from homology"/>
<reference evidence="10" key="1">
    <citation type="submission" date="2020-07" db="EMBL/GenBank/DDBJ databases">
        <title>Huge and variable diversity of episymbiotic CPR bacteria and DPANN archaea in groundwater ecosystems.</title>
        <authorList>
            <person name="He C.Y."/>
            <person name="Keren R."/>
            <person name="Whittaker M."/>
            <person name="Farag I.F."/>
            <person name="Doudna J."/>
            <person name="Cate J.H.D."/>
            <person name="Banfield J.F."/>
        </authorList>
    </citation>
    <scope>NUCLEOTIDE SEQUENCE</scope>
    <source>
        <strain evidence="10">NC_groundwater_1664_Pr3_B-0.1um_52_9</strain>
    </source>
</reference>
<dbReference type="FunFam" id="1.20.58.220:FF:000004">
    <property type="entry name" value="Phosphate-specific transport system accessory protein PhoU"/>
    <property type="match status" value="1"/>
</dbReference>
<evidence type="ECO:0000256" key="2">
    <source>
        <dbReference type="ARBA" id="ARBA00008107"/>
    </source>
</evidence>
<dbReference type="Proteomes" id="UP000807825">
    <property type="component" value="Unassembled WGS sequence"/>
</dbReference>
<evidence type="ECO:0000256" key="4">
    <source>
        <dbReference type="ARBA" id="ARBA00022448"/>
    </source>
</evidence>
<feature type="domain" description="PhoU" evidence="9">
    <location>
        <begin position="21"/>
        <end position="107"/>
    </location>
</feature>
<keyword evidence="4 8" id="KW-0813">Transport</keyword>
<accession>A0A9D6V6W4</accession>
<comment type="function">
    <text evidence="7 8">Plays a role in the regulation of phosphate uptake.</text>
</comment>
<dbReference type="PANTHER" id="PTHR42930:SF3">
    <property type="entry name" value="PHOSPHATE-SPECIFIC TRANSPORT SYSTEM ACCESSORY PROTEIN PHOU"/>
    <property type="match status" value="1"/>
</dbReference>
<dbReference type="Pfam" id="PF01895">
    <property type="entry name" value="PhoU"/>
    <property type="match status" value="2"/>
</dbReference>
<dbReference type="GO" id="GO:0006817">
    <property type="term" value="P:phosphate ion transport"/>
    <property type="evidence" value="ECO:0007669"/>
    <property type="project" value="UniProtKB-KW"/>
</dbReference>
<comment type="caution">
    <text evidence="10">The sequence shown here is derived from an EMBL/GenBank/DDBJ whole genome shotgun (WGS) entry which is preliminary data.</text>
</comment>